<dbReference type="PANTHER" id="PTHR31296">
    <property type="entry name" value="UPF0565 PROTEIN C2ORF69"/>
    <property type="match status" value="1"/>
</dbReference>
<dbReference type="Proteomes" id="UP000017836">
    <property type="component" value="Unassembled WGS sequence"/>
</dbReference>
<evidence type="ECO:0000313" key="2">
    <source>
        <dbReference type="Proteomes" id="UP000017836"/>
    </source>
</evidence>
<reference evidence="2" key="1">
    <citation type="journal article" date="2013" name="Science">
        <title>The Amborella genome and the evolution of flowering plants.</title>
        <authorList>
            <consortium name="Amborella Genome Project"/>
        </authorList>
    </citation>
    <scope>NUCLEOTIDE SEQUENCE [LARGE SCALE GENOMIC DNA]</scope>
</reference>
<evidence type="ECO:0000313" key="1">
    <source>
        <dbReference type="EMBL" id="ERN00224.1"/>
    </source>
</evidence>
<dbReference type="EMBL" id="KI394940">
    <property type="protein sequence ID" value="ERN00224.1"/>
    <property type="molecule type" value="Genomic_DNA"/>
</dbReference>
<dbReference type="OMA" id="MQMHFEV"/>
<gene>
    <name evidence="1" type="ORF">AMTR_s00111p00116570</name>
</gene>
<dbReference type="Gramene" id="ERN00224">
    <property type="protein sequence ID" value="ERN00224"/>
    <property type="gene ID" value="AMTR_s00111p00116570"/>
</dbReference>
<proteinExistence type="predicted"/>
<accession>W1NY07</accession>
<dbReference type="eggNOG" id="KOG2800">
    <property type="taxonomic scope" value="Eukaryota"/>
</dbReference>
<dbReference type="Pfam" id="PF10561">
    <property type="entry name" value="C2orf69"/>
    <property type="match status" value="1"/>
</dbReference>
<protein>
    <submittedName>
        <fullName evidence="1">Uncharacterized protein</fullName>
    </submittedName>
</protein>
<organism evidence="1 2">
    <name type="scientific">Amborella trichopoda</name>
    <dbReference type="NCBI Taxonomy" id="13333"/>
    <lineage>
        <taxon>Eukaryota</taxon>
        <taxon>Viridiplantae</taxon>
        <taxon>Streptophyta</taxon>
        <taxon>Embryophyta</taxon>
        <taxon>Tracheophyta</taxon>
        <taxon>Spermatophyta</taxon>
        <taxon>Magnoliopsida</taxon>
        <taxon>Amborellales</taxon>
        <taxon>Amborellaceae</taxon>
        <taxon>Amborella</taxon>
    </lineage>
</organism>
<sequence length="374" mass="42099">MQFIAVISKFPCFLLFNTDTLSLSLNCKEQVPSVNAILFNGDRVQCTGNPVIERLSDPQNIASILVSKLGSSVNAWVVGASTFNGPFAIYKEFLNSVNEWGEPPSYKSDGFPASTSIALLMSQCVNEAKKAVARFQRLSPTCKNPPESNDYRAIPKTIIFGFSKGGVVLNQLLTELAISKTEPQLDLKITKMPCAKGSHENPNVSLAKIPDFQKGGVIEIKEENPMPEKMTKMPLTEGACSSMENNGELYPNTRKENPVFAFSPREFMESMVEVHYVDVGLNCRGAYLTEKSVVEKITHLPFAGMRIVLHGTPRQWQDRRRTWIKAEKDMFMKLLRDEEERSEGKLRALERLYFAEKPPNMQMHFEIIECMNLD</sequence>
<dbReference type="GO" id="GO:0005739">
    <property type="term" value="C:mitochondrion"/>
    <property type="evidence" value="ECO:0000318"/>
    <property type="project" value="GO_Central"/>
</dbReference>
<dbReference type="AlphaFoldDB" id="W1NY07"/>
<dbReference type="PANTHER" id="PTHR31296:SF1">
    <property type="entry name" value="MITOCHONDRIAL PROTEIN C2ORF69"/>
    <property type="match status" value="1"/>
</dbReference>
<name>W1NY07_AMBTC</name>
<keyword evidence="2" id="KW-1185">Reference proteome</keyword>
<dbReference type="InterPro" id="IPR018881">
    <property type="entry name" value="C2orf69_mit"/>
</dbReference>
<dbReference type="HOGENOM" id="CLU_057599_0_0_1"/>